<proteinExistence type="predicted"/>
<gene>
    <name evidence="2" type="ORF">FSP39_011522</name>
</gene>
<dbReference type="EMBL" id="VSWD01000007">
    <property type="protein sequence ID" value="KAK3097626.1"/>
    <property type="molecule type" value="Genomic_DNA"/>
</dbReference>
<feature type="compositionally biased region" description="Low complexity" evidence="1">
    <location>
        <begin position="344"/>
        <end position="357"/>
    </location>
</feature>
<feature type="region of interest" description="Disordered" evidence="1">
    <location>
        <begin position="319"/>
        <end position="357"/>
    </location>
</feature>
<name>A0AA88Y4D9_PINIB</name>
<keyword evidence="3" id="KW-1185">Reference proteome</keyword>
<dbReference type="AlphaFoldDB" id="A0AA88Y4D9"/>
<organism evidence="2 3">
    <name type="scientific">Pinctada imbricata</name>
    <name type="common">Atlantic pearl-oyster</name>
    <name type="synonym">Pinctada martensii</name>
    <dbReference type="NCBI Taxonomy" id="66713"/>
    <lineage>
        <taxon>Eukaryota</taxon>
        <taxon>Metazoa</taxon>
        <taxon>Spiralia</taxon>
        <taxon>Lophotrochozoa</taxon>
        <taxon>Mollusca</taxon>
        <taxon>Bivalvia</taxon>
        <taxon>Autobranchia</taxon>
        <taxon>Pteriomorphia</taxon>
        <taxon>Pterioida</taxon>
        <taxon>Pterioidea</taxon>
        <taxon>Pteriidae</taxon>
        <taxon>Pinctada</taxon>
    </lineage>
</organism>
<dbReference type="Proteomes" id="UP001186944">
    <property type="component" value="Unassembled WGS sequence"/>
</dbReference>
<evidence type="ECO:0000313" key="2">
    <source>
        <dbReference type="EMBL" id="KAK3097626.1"/>
    </source>
</evidence>
<reference evidence="2" key="1">
    <citation type="submission" date="2019-08" db="EMBL/GenBank/DDBJ databases">
        <title>The improved chromosome-level genome for the pearl oyster Pinctada fucata martensii using PacBio sequencing and Hi-C.</title>
        <authorList>
            <person name="Zheng Z."/>
        </authorList>
    </citation>
    <scope>NUCLEOTIDE SEQUENCE</scope>
    <source>
        <strain evidence="2">ZZ-2019</strain>
        <tissue evidence="2">Adductor muscle</tissue>
    </source>
</reference>
<sequence length="357" mass="41016">MNYGTITPDLDADPDDIPLDEGIDYGRPSTVPANFEYFTSISGISKQSLCSALGSYMAIRGKTKHLVDATLKTAPDYEIPLHKLRGLRGVYKSGLISYSNDMRTRDAVNKLLKWESSVYRHRKESPQLRGGARNAQTLQNKPFHSYFEHSFHRENSLPAIHFNATTKYNKGYRNIPSIQVQLSEPRFPRSIDGRPLLRRPPSKSTDPVTNEDPRFEQFWSRMALKEKKFRTPNEQFSYYEVNYPLLLHSNLADTKPDRKPKQQQPQIPDITENPELQRKLKLKSRINNLDDQVNVLEEETTDIDFRTELRDEVFDPTTYEWNKSKYSETPPITPPVSPQSANVSDQSSTSSPRSMSS</sequence>
<feature type="region of interest" description="Disordered" evidence="1">
    <location>
        <begin position="189"/>
        <end position="211"/>
    </location>
</feature>
<evidence type="ECO:0000256" key="1">
    <source>
        <dbReference type="SAM" id="MobiDB-lite"/>
    </source>
</evidence>
<protein>
    <submittedName>
        <fullName evidence="2">Uncharacterized protein</fullName>
    </submittedName>
</protein>
<comment type="caution">
    <text evidence="2">The sequence shown here is derived from an EMBL/GenBank/DDBJ whole genome shotgun (WGS) entry which is preliminary data.</text>
</comment>
<evidence type="ECO:0000313" key="3">
    <source>
        <dbReference type="Proteomes" id="UP001186944"/>
    </source>
</evidence>
<feature type="region of interest" description="Disordered" evidence="1">
    <location>
        <begin position="251"/>
        <end position="275"/>
    </location>
</feature>
<feature type="compositionally biased region" description="Low complexity" evidence="1">
    <location>
        <begin position="262"/>
        <end position="271"/>
    </location>
</feature>
<accession>A0AA88Y4D9</accession>